<protein>
    <recommendedName>
        <fullName evidence="5">G-protein coupled receptors family 1 profile domain-containing protein</fullName>
    </recommendedName>
</protein>
<reference evidence="6" key="1">
    <citation type="submission" date="2022-08" db="UniProtKB">
        <authorList>
            <consortium name="EnsemblMetazoa"/>
        </authorList>
    </citation>
    <scope>IDENTIFICATION</scope>
    <source>
        <strain evidence="6">EBRO</strain>
    </source>
</reference>
<sequence length="398" mass="44322">MEYDYTSIEDYLSNEVYVTETSEFDDRLRVAPALPEATRADPLEQLIFFYTYNVVIVAVGIILNLVLIRGISCAKSTGALLFVLQIAIVDVLTLLTSDWELYYHLTRTWTLPPEQCMLYSGFESLTSVAIAYLIVGLNFHSIATYNLAVEVAKGGAIAATEPESVADSFAEENSYEVATDALAQKRSLTIDYRYKKTRISVLFPILLVWFIAVSESLPLFLFSDIVLEAPTMAAVAGRGGGNGTQHCTVLVNAVTNHRLVSLMVILIRIVLPTVALLITTVQIVVKFYRGKRFAQPDEIDENVAFALKLSMFLSISYVLFTAQRLYGSLLLEILSEPNVVPKYPQFSSTIGLSLAVFHYCASFFRPLVIVAMCKQRNNHVDITFLCRKRSANDAISLE</sequence>
<keyword evidence="2" id="KW-0812">Transmembrane</keyword>
<dbReference type="Gene3D" id="1.20.1070.10">
    <property type="entry name" value="Rhodopsin 7-helix transmembrane proteins"/>
    <property type="match status" value="1"/>
</dbReference>
<comment type="subcellular location">
    <subcellularLocation>
        <location evidence="1">Membrane</location>
    </subcellularLocation>
</comment>
<dbReference type="STRING" id="41427.A0A182J877"/>
<dbReference type="EnsemblMetazoa" id="AATE013226-RA">
    <property type="protein sequence ID" value="AATE013226-PA.1"/>
    <property type="gene ID" value="AATE013226"/>
</dbReference>
<evidence type="ECO:0000256" key="4">
    <source>
        <dbReference type="ARBA" id="ARBA00023136"/>
    </source>
</evidence>
<dbReference type="SUPFAM" id="SSF81321">
    <property type="entry name" value="Family A G protein-coupled receptor-like"/>
    <property type="match status" value="1"/>
</dbReference>
<evidence type="ECO:0000256" key="1">
    <source>
        <dbReference type="ARBA" id="ARBA00004370"/>
    </source>
</evidence>
<evidence type="ECO:0000256" key="2">
    <source>
        <dbReference type="ARBA" id="ARBA00022692"/>
    </source>
</evidence>
<accession>A0A182J877</accession>
<evidence type="ECO:0000313" key="6">
    <source>
        <dbReference type="EnsemblMetazoa" id="AATE013226-PA.1"/>
    </source>
</evidence>
<dbReference type="AlphaFoldDB" id="A0A182J877"/>
<evidence type="ECO:0000256" key="3">
    <source>
        <dbReference type="ARBA" id="ARBA00022989"/>
    </source>
</evidence>
<feature type="domain" description="G-protein coupled receptors family 1 profile" evidence="5">
    <location>
        <begin position="60"/>
        <end position="369"/>
    </location>
</feature>
<proteinExistence type="predicted"/>
<dbReference type="PROSITE" id="PS50262">
    <property type="entry name" value="G_PROTEIN_RECEP_F1_2"/>
    <property type="match status" value="1"/>
</dbReference>
<dbReference type="InterPro" id="IPR017452">
    <property type="entry name" value="GPCR_Rhodpsn_7TM"/>
</dbReference>
<keyword evidence="3" id="KW-1133">Transmembrane helix</keyword>
<dbReference type="GO" id="GO:0016020">
    <property type="term" value="C:membrane"/>
    <property type="evidence" value="ECO:0007669"/>
    <property type="project" value="UniProtKB-SubCell"/>
</dbReference>
<evidence type="ECO:0000259" key="5">
    <source>
        <dbReference type="PROSITE" id="PS50262"/>
    </source>
</evidence>
<dbReference type="VEuPathDB" id="VectorBase:AATE013226"/>
<keyword evidence="4" id="KW-0472">Membrane</keyword>
<name>A0A182J877_ANOAO</name>
<organism evidence="6">
    <name type="scientific">Anopheles atroparvus</name>
    <name type="common">European mosquito</name>
    <dbReference type="NCBI Taxonomy" id="41427"/>
    <lineage>
        <taxon>Eukaryota</taxon>
        <taxon>Metazoa</taxon>
        <taxon>Ecdysozoa</taxon>
        <taxon>Arthropoda</taxon>
        <taxon>Hexapoda</taxon>
        <taxon>Insecta</taxon>
        <taxon>Pterygota</taxon>
        <taxon>Neoptera</taxon>
        <taxon>Endopterygota</taxon>
        <taxon>Diptera</taxon>
        <taxon>Nematocera</taxon>
        <taxon>Culicoidea</taxon>
        <taxon>Culicidae</taxon>
        <taxon>Anophelinae</taxon>
        <taxon>Anopheles</taxon>
    </lineage>
</organism>